<reference evidence="6" key="2">
    <citation type="submission" date="2015-02" db="UniProtKB">
        <authorList>
            <consortium name="EnsemblMetazoa"/>
        </authorList>
    </citation>
    <scope>IDENTIFICATION</scope>
</reference>
<dbReference type="Gene3D" id="1.10.8.10">
    <property type="entry name" value="DNA helicase RuvA subunit, C-terminal domain"/>
    <property type="match status" value="1"/>
</dbReference>
<comment type="subcellular location">
    <subcellularLocation>
        <location evidence="4">Mitochondrion</location>
    </subcellularLocation>
</comment>
<dbReference type="PhylomeDB" id="T1JEJ1"/>
<dbReference type="SUPFAM" id="SSF46934">
    <property type="entry name" value="UBA-like"/>
    <property type="match status" value="1"/>
</dbReference>
<evidence type="ECO:0000259" key="5">
    <source>
        <dbReference type="Pfam" id="PF00889"/>
    </source>
</evidence>
<evidence type="ECO:0000313" key="6">
    <source>
        <dbReference type="EnsemblMetazoa" id="SMAR012238-PA"/>
    </source>
</evidence>
<dbReference type="PANTHER" id="PTHR11741">
    <property type="entry name" value="ELONGATION FACTOR TS"/>
    <property type="match status" value="1"/>
</dbReference>
<dbReference type="OMA" id="QEYMLDD"/>
<dbReference type="InterPro" id="IPR009060">
    <property type="entry name" value="UBA-like_sf"/>
</dbReference>
<dbReference type="EnsemblMetazoa" id="SMAR012238-RA">
    <property type="protein sequence ID" value="SMAR012238-PA"/>
    <property type="gene ID" value="SMAR012238"/>
</dbReference>
<dbReference type="GO" id="GO:0070125">
    <property type="term" value="P:mitochondrial translational elongation"/>
    <property type="evidence" value="ECO:0007669"/>
    <property type="project" value="TreeGrafter"/>
</dbReference>
<dbReference type="eggNOG" id="KOG1071">
    <property type="taxonomic scope" value="Eukaryota"/>
</dbReference>
<dbReference type="Proteomes" id="UP000014500">
    <property type="component" value="Unassembled WGS sequence"/>
</dbReference>
<keyword evidence="4" id="KW-0496">Mitochondrion</keyword>
<keyword evidence="3 4" id="KW-0648">Protein biosynthesis</keyword>
<evidence type="ECO:0000256" key="2">
    <source>
        <dbReference type="ARBA" id="ARBA00022768"/>
    </source>
</evidence>
<dbReference type="EMBL" id="JH432122">
    <property type="status" value="NOT_ANNOTATED_CDS"/>
    <property type="molecule type" value="Genomic_DNA"/>
</dbReference>
<evidence type="ECO:0000256" key="1">
    <source>
        <dbReference type="ARBA" id="ARBA00005532"/>
    </source>
</evidence>
<dbReference type="PANTHER" id="PTHR11741:SF0">
    <property type="entry name" value="ELONGATION FACTOR TS, MITOCHONDRIAL"/>
    <property type="match status" value="1"/>
</dbReference>
<dbReference type="PROSITE" id="PS01127">
    <property type="entry name" value="EF_TS_2"/>
    <property type="match status" value="1"/>
</dbReference>
<evidence type="ECO:0000313" key="7">
    <source>
        <dbReference type="Proteomes" id="UP000014500"/>
    </source>
</evidence>
<dbReference type="STRING" id="126957.T1JEJ1"/>
<evidence type="ECO:0000256" key="4">
    <source>
        <dbReference type="HAMAP-Rule" id="MF_03135"/>
    </source>
</evidence>
<dbReference type="HOGENOM" id="CLU_047155_4_0_1"/>
<proteinExistence type="inferred from homology"/>
<dbReference type="InterPro" id="IPR001816">
    <property type="entry name" value="Transl_elong_EFTs/EF1B"/>
</dbReference>
<dbReference type="InterPro" id="IPR014039">
    <property type="entry name" value="Transl_elong_EFTs/EF1B_dimer"/>
</dbReference>
<dbReference type="GO" id="GO:0005739">
    <property type="term" value="C:mitochondrion"/>
    <property type="evidence" value="ECO:0007669"/>
    <property type="project" value="UniProtKB-SubCell"/>
</dbReference>
<dbReference type="CDD" id="cd14275">
    <property type="entry name" value="UBA_EF-Ts"/>
    <property type="match status" value="1"/>
</dbReference>
<dbReference type="Gene3D" id="3.30.479.20">
    <property type="entry name" value="Elongation factor Ts, dimerisation domain"/>
    <property type="match status" value="2"/>
</dbReference>
<sequence>MIAGRIFQRFFHSTRSSFTTNNKSLLATLRQKTGYTFSNCKKALELHNYDLSKAEDWLQSQAKAEGWAKIGKLKGRAANEGLIALINNNNLATMVEVNCETDFVARNDNFQSMIAAVAQATLGYATDKGMYGHEFCKIILAKPDLSNLKTIDGEHTLADLIAWHVNLLGENIALKRAVCWCVRDEMQISGYIHPPFLHKTGVLMGKFGSLVCYRKLPEPALTVDVTLNDVGSMLAKQIVGMNPESIGNKEEDKPSEDEDSETKLIFQPMITDTDQIVGEFLDQNGVQVIDYIRFHCGESL</sequence>
<dbReference type="InterPro" id="IPR036402">
    <property type="entry name" value="EF-Ts_dimer_sf"/>
</dbReference>
<name>T1JEJ1_STRMM</name>
<keyword evidence="2 4" id="KW-0251">Elongation factor</keyword>
<accession>T1JEJ1</accession>
<comment type="similarity">
    <text evidence="1 4">Belongs to the EF-Ts family.</text>
</comment>
<dbReference type="InterPro" id="IPR018101">
    <property type="entry name" value="Transl_elong_Ts_CS"/>
</dbReference>
<dbReference type="SUPFAM" id="SSF54713">
    <property type="entry name" value="Elongation factor Ts (EF-Ts), dimerisation domain"/>
    <property type="match status" value="2"/>
</dbReference>
<comment type="function">
    <text evidence="4">Associates with the EF-Tu.GDP complex and induces the exchange of GDP to GTP. It remains bound to the aminoacyl-tRNA.EF-Tu.GTP complex up to the GTP hydrolysis stage on the ribosome.</text>
</comment>
<dbReference type="Pfam" id="PF00889">
    <property type="entry name" value="EF_TS"/>
    <property type="match status" value="1"/>
</dbReference>
<protein>
    <recommendedName>
        <fullName evidence="4">Elongation factor Ts, mitochondrial</fullName>
        <shortName evidence="4">EF-Ts</shortName>
        <shortName evidence="4">EF-TsMt</shortName>
    </recommendedName>
</protein>
<organism evidence="6 7">
    <name type="scientific">Strigamia maritima</name>
    <name type="common">European centipede</name>
    <name type="synonym">Geophilus maritimus</name>
    <dbReference type="NCBI Taxonomy" id="126957"/>
    <lineage>
        <taxon>Eukaryota</taxon>
        <taxon>Metazoa</taxon>
        <taxon>Ecdysozoa</taxon>
        <taxon>Arthropoda</taxon>
        <taxon>Myriapoda</taxon>
        <taxon>Chilopoda</taxon>
        <taxon>Pleurostigmophora</taxon>
        <taxon>Geophilomorpha</taxon>
        <taxon>Linotaeniidae</taxon>
        <taxon>Strigamia</taxon>
    </lineage>
</organism>
<dbReference type="HAMAP" id="MF_00050">
    <property type="entry name" value="EF_Ts"/>
    <property type="match status" value="1"/>
</dbReference>
<dbReference type="GO" id="GO:0003746">
    <property type="term" value="F:translation elongation factor activity"/>
    <property type="evidence" value="ECO:0007669"/>
    <property type="project" value="UniProtKB-UniRule"/>
</dbReference>
<dbReference type="AlphaFoldDB" id="T1JEJ1"/>
<keyword evidence="7" id="KW-1185">Reference proteome</keyword>
<dbReference type="Pfam" id="PF25025">
    <property type="entry name" value="EF-Ts_N"/>
    <property type="match status" value="1"/>
</dbReference>
<feature type="domain" description="Translation elongation factor EFTs/EF1B dimerisation" evidence="5">
    <location>
        <begin position="92"/>
        <end position="250"/>
    </location>
</feature>
<reference evidence="7" key="1">
    <citation type="submission" date="2011-05" db="EMBL/GenBank/DDBJ databases">
        <authorList>
            <person name="Richards S.R."/>
            <person name="Qu J."/>
            <person name="Jiang H."/>
            <person name="Jhangiani S.N."/>
            <person name="Agravi P."/>
            <person name="Goodspeed R."/>
            <person name="Gross S."/>
            <person name="Mandapat C."/>
            <person name="Jackson L."/>
            <person name="Mathew T."/>
            <person name="Pu L."/>
            <person name="Thornton R."/>
            <person name="Saada N."/>
            <person name="Wilczek-Boney K.B."/>
            <person name="Lee S."/>
            <person name="Kovar C."/>
            <person name="Wu Y."/>
            <person name="Scherer S.E."/>
            <person name="Worley K.C."/>
            <person name="Muzny D.M."/>
            <person name="Gibbs R."/>
        </authorList>
    </citation>
    <scope>NUCLEOTIDE SEQUENCE</scope>
    <source>
        <strain evidence="7">Brora</strain>
    </source>
</reference>
<evidence type="ECO:0000256" key="3">
    <source>
        <dbReference type="ARBA" id="ARBA00022917"/>
    </source>
</evidence>